<evidence type="ECO:0000256" key="1">
    <source>
        <dbReference type="SAM" id="MobiDB-lite"/>
    </source>
</evidence>
<dbReference type="RefSeq" id="XP_001297740.1">
    <property type="nucleotide sequence ID" value="XM_001297739.1"/>
</dbReference>
<evidence type="ECO:0000313" key="3">
    <source>
        <dbReference type="Proteomes" id="UP000001542"/>
    </source>
</evidence>
<evidence type="ECO:0000313" key="2">
    <source>
        <dbReference type="EMBL" id="EAX84810.1"/>
    </source>
</evidence>
<dbReference type="AlphaFoldDB" id="A2GDF6"/>
<gene>
    <name evidence="2" type="ORF">TVAG_291120</name>
</gene>
<dbReference type="VEuPathDB" id="TrichDB:TVAGG3_0361040"/>
<reference evidence="2" key="1">
    <citation type="submission" date="2006-10" db="EMBL/GenBank/DDBJ databases">
        <authorList>
            <person name="Amadeo P."/>
            <person name="Zhao Q."/>
            <person name="Wortman J."/>
            <person name="Fraser-Liggett C."/>
            <person name="Carlton J."/>
        </authorList>
    </citation>
    <scope>NUCLEOTIDE SEQUENCE</scope>
    <source>
        <strain evidence="2">G3</strain>
    </source>
</reference>
<dbReference type="KEGG" id="tva:4742445"/>
<proteinExistence type="predicted"/>
<keyword evidence="3" id="KW-1185">Reference proteome</keyword>
<dbReference type="OrthoDB" id="10608730at2759"/>
<dbReference type="InParanoid" id="A2GDF6"/>
<sequence>MLDMTYVQDILSTRKMRKFRCVSPQNMKDHDDILQRINQNGIKMDLVTAIIESSYGGHITIEPLLSFANKMAKKYGLNLDRLAKRNRSALLCWYTENWATINTHIADINPYRKEKLIQKLKESKSPIPNQGDIDPSDIGQLLNYH</sequence>
<dbReference type="EMBL" id="DS115190">
    <property type="protein sequence ID" value="EAX84810.1"/>
    <property type="molecule type" value="Genomic_DNA"/>
</dbReference>
<protein>
    <submittedName>
        <fullName evidence="2">Uncharacterized protein</fullName>
    </submittedName>
</protein>
<organism evidence="2 3">
    <name type="scientific">Trichomonas vaginalis (strain ATCC PRA-98 / G3)</name>
    <dbReference type="NCBI Taxonomy" id="412133"/>
    <lineage>
        <taxon>Eukaryota</taxon>
        <taxon>Metamonada</taxon>
        <taxon>Parabasalia</taxon>
        <taxon>Trichomonadida</taxon>
        <taxon>Trichomonadidae</taxon>
        <taxon>Trichomonas</taxon>
    </lineage>
</organism>
<feature type="region of interest" description="Disordered" evidence="1">
    <location>
        <begin position="122"/>
        <end position="145"/>
    </location>
</feature>
<reference evidence="2" key="2">
    <citation type="journal article" date="2007" name="Science">
        <title>Draft genome sequence of the sexually transmitted pathogen Trichomonas vaginalis.</title>
        <authorList>
            <person name="Carlton J.M."/>
            <person name="Hirt R.P."/>
            <person name="Silva J.C."/>
            <person name="Delcher A.L."/>
            <person name="Schatz M."/>
            <person name="Zhao Q."/>
            <person name="Wortman J.R."/>
            <person name="Bidwell S.L."/>
            <person name="Alsmark U.C.M."/>
            <person name="Besteiro S."/>
            <person name="Sicheritz-Ponten T."/>
            <person name="Noel C.J."/>
            <person name="Dacks J.B."/>
            <person name="Foster P.G."/>
            <person name="Simillion C."/>
            <person name="Van de Peer Y."/>
            <person name="Miranda-Saavedra D."/>
            <person name="Barton G.J."/>
            <person name="Westrop G.D."/>
            <person name="Mueller S."/>
            <person name="Dessi D."/>
            <person name="Fiori P.L."/>
            <person name="Ren Q."/>
            <person name="Paulsen I."/>
            <person name="Zhang H."/>
            <person name="Bastida-Corcuera F.D."/>
            <person name="Simoes-Barbosa A."/>
            <person name="Brown M.T."/>
            <person name="Hayes R.D."/>
            <person name="Mukherjee M."/>
            <person name="Okumura C.Y."/>
            <person name="Schneider R."/>
            <person name="Smith A.J."/>
            <person name="Vanacova S."/>
            <person name="Villalvazo M."/>
            <person name="Haas B.J."/>
            <person name="Pertea M."/>
            <person name="Feldblyum T.V."/>
            <person name="Utterback T.R."/>
            <person name="Shu C.L."/>
            <person name="Osoegawa K."/>
            <person name="de Jong P.J."/>
            <person name="Hrdy I."/>
            <person name="Horvathova L."/>
            <person name="Zubacova Z."/>
            <person name="Dolezal P."/>
            <person name="Malik S.B."/>
            <person name="Logsdon J.M. Jr."/>
            <person name="Henze K."/>
            <person name="Gupta A."/>
            <person name="Wang C.C."/>
            <person name="Dunne R.L."/>
            <person name="Upcroft J.A."/>
            <person name="Upcroft P."/>
            <person name="White O."/>
            <person name="Salzberg S.L."/>
            <person name="Tang P."/>
            <person name="Chiu C.-H."/>
            <person name="Lee Y.-S."/>
            <person name="Embley T.M."/>
            <person name="Coombs G.H."/>
            <person name="Mottram J.C."/>
            <person name="Tachezy J."/>
            <person name="Fraser-Liggett C.M."/>
            <person name="Johnson P.J."/>
        </authorList>
    </citation>
    <scope>NUCLEOTIDE SEQUENCE [LARGE SCALE GENOMIC DNA]</scope>
    <source>
        <strain evidence="2">G3</strain>
    </source>
</reference>
<accession>A2GDF6</accession>
<name>A2GDF6_TRIV3</name>
<dbReference type="VEuPathDB" id="TrichDB:TVAG_291120"/>
<dbReference type="Proteomes" id="UP000001542">
    <property type="component" value="Unassembled WGS sequence"/>
</dbReference>